<dbReference type="EMBL" id="CP000880">
    <property type="protein sequence ID" value="ABX21287.1"/>
    <property type="molecule type" value="Genomic_DNA"/>
</dbReference>
<organism evidence="2 3">
    <name type="scientific">Salmonella arizonae (strain ATCC BAA-731 / CDC346-86 / RSK2980)</name>
    <dbReference type="NCBI Taxonomy" id="41514"/>
    <lineage>
        <taxon>Bacteria</taxon>
        <taxon>Pseudomonadati</taxon>
        <taxon>Pseudomonadota</taxon>
        <taxon>Gammaproteobacteria</taxon>
        <taxon>Enterobacterales</taxon>
        <taxon>Enterobacteriaceae</taxon>
        <taxon>Salmonella</taxon>
    </lineage>
</organism>
<dbReference type="KEGG" id="ses:SARI_01389"/>
<feature type="transmembrane region" description="Helical" evidence="1">
    <location>
        <begin position="20"/>
        <end position="37"/>
    </location>
</feature>
<keyword evidence="1" id="KW-1133">Transmembrane helix</keyword>
<keyword evidence="1" id="KW-0472">Membrane</keyword>
<reference evidence="2 3" key="1">
    <citation type="submission" date="2007-11" db="EMBL/GenBank/DDBJ databases">
        <authorList>
            <consortium name="The Salmonella enterica serovar Arizonae Genome Sequencing Project"/>
            <person name="McClelland M."/>
            <person name="Sanderson E.K."/>
            <person name="Porwollik S."/>
            <person name="Spieth J."/>
            <person name="Clifton W.S."/>
            <person name="Fulton R."/>
            <person name="Chunyan W."/>
            <person name="Wollam A."/>
            <person name="Shah N."/>
            <person name="Pepin K."/>
            <person name="Bhonagiri V."/>
            <person name="Nash W."/>
            <person name="Johnson M."/>
            <person name="Thiruvilangam P."/>
            <person name="Wilson R."/>
        </authorList>
    </citation>
    <scope>NUCLEOTIDE SEQUENCE [LARGE SCALE GENOMIC DNA]</scope>
    <source>
        <strain evidence="3">ATCC BAA-731 / CDC346-86 / RSK2980</strain>
    </source>
</reference>
<evidence type="ECO:0000256" key="1">
    <source>
        <dbReference type="SAM" id="Phobius"/>
    </source>
</evidence>
<protein>
    <submittedName>
        <fullName evidence="2">Uncharacterized protein</fullName>
    </submittedName>
</protein>
<proteinExistence type="predicted"/>
<evidence type="ECO:0000313" key="3">
    <source>
        <dbReference type="Proteomes" id="UP000002084"/>
    </source>
</evidence>
<evidence type="ECO:0000313" key="2">
    <source>
        <dbReference type="EMBL" id="ABX21287.1"/>
    </source>
</evidence>
<keyword evidence="1" id="KW-0812">Transmembrane</keyword>
<keyword evidence="3" id="KW-1185">Reference proteome</keyword>
<gene>
    <name evidence="2" type="ordered locus">SARI_01389</name>
</gene>
<accession>A9MQZ2</accession>
<sequence>MRKEKMAAFCRHKNVQILKFRLYLYPSLGGYHLWLMISRVT</sequence>
<dbReference type="HOGENOM" id="CLU_3276234_0_0_6"/>
<dbReference type="STRING" id="41514.SARI_01389"/>
<dbReference type="Proteomes" id="UP000002084">
    <property type="component" value="Chromosome"/>
</dbReference>
<dbReference type="AlphaFoldDB" id="A9MQZ2"/>
<name>A9MQZ2_SALAR</name>